<keyword evidence="2" id="KW-1185">Reference proteome</keyword>
<dbReference type="AlphaFoldDB" id="A0A8J6QMY9"/>
<organism evidence="1 2">
    <name type="scientific">Aestuariibaculum sediminum</name>
    <dbReference type="NCBI Taxonomy" id="2770637"/>
    <lineage>
        <taxon>Bacteria</taxon>
        <taxon>Pseudomonadati</taxon>
        <taxon>Bacteroidota</taxon>
        <taxon>Flavobacteriia</taxon>
        <taxon>Flavobacteriales</taxon>
        <taxon>Flavobacteriaceae</taxon>
    </lineage>
</organism>
<gene>
    <name evidence="1" type="ORF">ICJ83_16610</name>
</gene>
<dbReference type="EMBL" id="JACVXB010000015">
    <property type="protein sequence ID" value="MBD0833754.1"/>
    <property type="molecule type" value="Genomic_DNA"/>
</dbReference>
<accession>A0A8J6QMY9</accession>
<sequence>MDEKINLRIDQDVKLGLEELAREENQTLSVYLRTLLSDHVEQFQVDHDGIPEVVYLGIPAKKLTKGYEQTFEFTALLTWLFCRYTNPIEPASKEALKGIKSKVESVINSSGFSQELKMEFLKVLNDLNRFLLEPDYQYKQFAFSVMGNHQSFNYDRLINEIWSLEKKHEI</sequence>
<reference evidence="1 2" key="1">
    <citation type="submission" date="2020-09" db="EMBL/GenBank/DDBJ databases">
        <title>TT11 complete genome.</title>
        <authorList>
            <person name="Wu Z."/>
        </authorList>
    </citation>
    <scope>NUCLEOTIDE SEQUENCE [LARGE SCALE GENOMIC DNA]</scope>
    <source>
        <strain evidence="1 2">TT11</strain>
    </source>
</reference>
<dbReference type="RefSeq" id="WP_188231534.1">
    <property type="nucleotide sequence ID" value="NZ_JACVXB010000015.1"/>
</dbReference>
<evidence type="ECO:0000313" key="2">
    <source>
        <dbReference type="Proteomes" id="UP000600588"/>
    </source>
</evidence>
<dbReference type="Proteomes" id="UP000600588">
    <property type="component" value="Unassembled WGS sequence"/>
</dbReference>
<comment type="caution">
    <text evidence="1">The sequence shown here is derived from an EMBL/GenBank/DDBJ whole genome shotgun (WGS) entry which is preliminary data.</text>
</comment>
<evidence type="ECO:0000313" key="1">
    <source>
        <dbReference type="EMBL" id="MBD0833754.1"/>
    </source>
</evidence>
<protein>
    <submittedName>
        <fullName evidence="1">Uncharacterized protein</fullName>
    </submittedName>
</protein>
<proteinExistence type="predicted"/>
<name>A0A8J6QMY9_9FLAO</name>